<dbReference type="PANTHER" id="PTHR45527">
    <property type="entry name" value="NONRIBOSOMAL PEPTIDE SYNTHETASE"/>
    <property type="match status" value="1"/>
</dbReference>
<dbReference type="InterPro" id="IPR011251">
    <property type="entry name" value="Luciferase-like_dom"/>
</dbReference>
<comment type="caution">
    <text evidence="3">The sequence shown here is derived from an EMBL/GenBank/DDBJ whole genome shotgun (WGS) entry which is preliminary data.</text>
</comment>
<dbReference type="GO" id="GO:0004497">
    <property type="term" value="F:monooxygenase activity"/>
    <property type="evidence" value="ECO:0007669"/>
    <property type="project" value="UniProtKB-KW"/>
</dbReference>
<dbReference type="GO" id="GO:0016705">
    <property type="term" value="F:oxidoreductase activity, acting on paired donors, with incorporation or reduction of molecular oxygen"/>
    <property type="evidence" value="ECO:0007669"/>
    <property type="project" value="InterPro"/>
</dbReference>
<dbReference type="GO" id="GO:0005829">
    <property type="term" value="C:cytosol"/>
    <property type="evidence" value="ECO:0007669"/>
    <property type="project" value="TreeGrafter"/>
</dbReference>
<reference evidence="3 4" key="1">
    <citation type="submission" date="2018-03" db="EMBL/GenBank/DDBJ databases">
        <title>Genomic Encyclopedia of Archaeal and Bacterial Type Strains, Phase II (KMG-II): from individual species to whole genera.</title>
        <authorList>
            <person name="Goeker M."/>
        </authorList>
    </citation>
    <scope>NUCLEOTIDE SEQUENCE [LARGE SCALE GENOMIC DNA]</scope>
    <source>
        <strain evidence="3 4">DSM 44720</strain>
    </source>
</reference>
<evidence type="ECO:0000313" key="4">
    <source>
        <dbReference type="Proteomes" id="UP000239494"/>
    </source>
</evidence>
<dbReference type="Proteomes" id="UP000239494">
    <property type="component" value="Unassembled WGS sequence"/>
</dbReference>
<dbReference type="GO" id="GO:0047527">
    <property type="term" value="F:2,3-dihydroxybenzoate-serine ligase activity"/>
    <property type="evidence" value="ECO:0007669"/>
    <property type="project" value="TreeGrafter"/>
</dbReference>
<accession>A0A2T0T7K1</accession>
<dbReference type="PANTHER" id="PTHR45527:SF1">
    <property type="entry name" value="FATTY ACID SYNTHASE"/>
    <property type="match status" value="1"/>
</dbReference>
<proteinExistence type="predicted"/>
<dbReference type="CDD" id="cd19531">
    <property type="entry name" value="LCL_NRPS-like"/>
    <property type="match status" value="1"/>
</dbReference>
<dbReference type="Pfam" id="PF00668">
    <property type="entry name" value="Condensation"/>
    <property type="match status" value="1"/>
</dbReference>
<dbReference type="InterPro" id="IPR001242">
    <property type="entry name" value="Condensation_dom"/>
</dbReference>
<dbReference type="RefSeq" id="WP_106188617.1">
    <property type="nucleotide sequence ID" value="NZ_PVTF01000005.1"/>
</dbReference>
<dbReference type="Pfam" id="PF00296">
    <property type="entry name" value="Bac_luciferase"/>
    <property type="match status" value="1"/>
</dbReference>
<dbReference type="GO" id="GO:0043041">
    <property type="term" value="P:amino acid activation for nonribosomal peptide biosynthetic process"/>
    <property type="evidence" value="ECO:0007669"/>
    <property type="project" value="TreeGrafter"/>
</dbReference>
<dbReference type="EMBL" id="PVTF01000005">
    <property type="protein sequence ID" value="PRY41618.1"/>
    <property type="molecule type" value="Genomic_DNA"/>
</dbReference>
<protein>
    <submittedName>
        <fullName evidence="3">Natural product biosynthesis luciferase-like monooxygenase protein</fullName>
    </submittedName>
</protein>
<dbReference type="SUPFAM" id="SSF52777">
    <property type="entry name" value="CoA-dependent acyltransferases"/>
    <property type="match status" value="2"/>
</dbReference>
<evidence type="ECO:0000259" key="2">
    <source>
        <dbReference type="Pfam" id="PF00668"/>
    </source>
</evidence>
<dbReference type="GO" id="GO:0031177">
    <property type="term" value="F:phosphopantetheine binding"/>
    <property type="evidence" value="ECO:0007669"/>
    <property type="project" value="TreeGrafter"/>
</dbReference>
<keyword evidence="4" id="KW-1185">Reference proteome</keyword>
<dbReference type="GO" id="GO:0008610">
    <property type="term" value="P:lipid biosynthetic process"/>
    <property type="evidence" value="ECO:0007669"/>
    <property type="project" value="UniProtKB-ARBA"/>
</dbReference>
<evidence type="ECO:0000313" key="3">
    <source>
        <dbReference type="EMBL" id="PRY41618.1"/>
    </source>
</evidence>
<dbReference type="CDD" id="cd00347">
    <property type="entry name" value="Flavin_utilizing_monoxygenases"/>
    <property type="match status" value="1"/>
</dbReference>
<dbReference type="OrthoDB" id="7903015at2"/>
<dbReference type="GO" id="GO:0009366">
    <property type="term" value="C:enterobactin synthetase complex"/>
    <property type="evidence" value="ECO:0007669"/>
    <property type="project" value="TreeGrafter"/>
</dbReference>
<feature type="domain" description="Luciferase-like" evidence="1">
    <location>
        <begin position="47"/>
        <end position="342"/>
    </location>
</feature>
<gene>
    <name evidence="3" type="ORF">CLV43_105376</name>
</gene>
<organism evidence="3 4">
    <name type="scientific">Umezawaea tangerina</name>
    <dbReference type="NCBI Taxonomy" id="84725"/>
    <lineage>
        <taxon>Bacteria</taxon>
        <taxon>Bacillati</taxon>
        <taxon>Actinomycetota</taxon>
        <taxon>Actinomycetes</taxon>
        <taxon>Pseudonocardiales</taxon>
        <taxon>Pseudonocardiaceae</taxon>
        <taxon>Umezawaea</taxon>
    </lineage>
</organism>
<dbReference type="GO" id="GO:0009239">
    <property type="term" value="P:enterobactin biosynthetic process"/>
    <property type="evidence" value="ECO:0007669"/>
    <property type="project" value="TreeGrafter"/>
</dbReference>
<sequence length="834" mass="92438">MTRTLRQRLAALTPAERAALTERLHTRAAKPAKALDFSLFYFANAAEDEPRYRFLLDTAKLADRLGFTAVWTPERHFHSFGGLYPNPSVLSAALAMATERVRIRAGSLVLPLHHPIRVCEDWSVIDNLSGGRVGLSFATGWHGTDFALAPDHYADRRERTWDAIDVVRKLWRGEDVDFPGPDGTTVTPTLFPRPVQPDLPVWVTASGNPDSFTKAGELGANVLSALIGQSPEHLAANIARYRAARAAHGHDPDAGTVTVMLHAYLDQDATAARELCAAPLREYLRGYLEQQRDMVGGPDQEGDVEARLDFAYEMYSTQTALIGSPDTVGPLLARLAAAGVDEIACLVDFGVPLDKAVESIHLLARVKDGQAATGAPVTTAPLGIDQERMRRLELANPAGPANYVTTGLRIRGPLRADALDDALRFVGGRHEALRTTFDTRDGVALQRIGADFALRLERFDVTDVPPEERVRAARELRTAFARRPFPDDRPPVRVALIRLAQDDHQLAVVKHHMITDWVSFTVFLRELFGAYLDLSLGRTPDLPPAVPYRAFAERERERLRGGKMDDQLDHWVKQLDGAPEPVTLPMAGRRPEKQTFEGERAWMLFSHETTAKLNAVSRAERVTPFMTAYTALVACLGHVTGESDLVLGSPTANRDWAPENLLGLLLRPMPLRTRLRPEQTFRSALADVRKVTSAALANAEVPYQALVDRLAPERDLDWLPLFKLRYLFLRWDEPVAVSGLTLSPLDTDPRTSLYDGTVSLWDDAHGMFGRIEYNSGLFARDTVVSTIETFATMLDAAVTDPDLRVGDLPTSGSRRFHVDQDELEVRLGDQRPRS</sequence>
<keyword evidence="3" id="KW-0503">Monooxygenase</keyword>
<evidence type="ECO:0000259" key="1">
    <source>
        <dbReference type="Pfam" id="PF00296"/>
    </source>
</evidence>
<dbReference type="AlphaFoldDB" id="A0A2T0T7K1"/>
<dbReference type="Gene3D" id="3.30.559.10">
    <property type="entry name" value="Chloramphenicol acetyltransferase-like domain"/>
    <property type="match status" value="1"/>
</dbReference>
<dbReference type="Gene3D" id="3.30.559.30">
    <property type="entry name" value="Nonribosomal peptide synthetase, condensation domain"/>
    <property type="match status" value="1"/>
</dbReference>
<dbReference type="NCBIfam" id="TIGR04020">
    <property type="entry name" value="seco_metab_LLM"/>
    <property type="match status" value="1"/>
</dbReference>
<name>A0A2T0T7K1_9PSEU</name>
<dbReference type="SUPFAM" id="SSF51679">
    <property type="entry name" value="Bacterial luciferase-like"/>
    <property type="match status" value="1"/>
</dbReference>
<dbReference type="InterPro" id="IPR024011">
    <property type="entry name" value="Biosynth_lucif-like_mOase_dom"/>
</dbReference>
<dbReference type="Gene3D" id="3.20.20.30">
    <property type="entry name" value="Luciferase-like domain"/>
    <property type="match status" value="1"/>
</dbReference>
<dbReference type="InterPro" id="IPR023213">
    <property type="entry name" value="CAT-like_dom_sf"/>
</dbReference>
<feature type="domain" description="Condensation" evidence="2">
    <location>
        <begin position="379"/>
        <end position="808"/>
    </location>
</feature>
<dbReference type="InterPro" id="IPR036661">
    <property type="entry name" value="Luciferase-like_sf"/>
</dbReference>
<keyword evidence="3" id="KW-0560">Oxidoreductase</keyword>